<dbReference type="AlphaFoldDB" id="A0A0F9MA56"/>
<gene>
    <name evidence="1" type="ORF">LCGC14_1115740</name>
</gene>
<comment type="caution">
    <text evidence="1">The sequence shown here is derived from an EMBL/GenBank/DDBJ whole genome shotgun (WGS) entry which is preliminary data.</text>
</comment>
<organism evidence="1">
    <name type="scientific">marine sediment metagenome</name>
    <dbReference type="NCBI Taxonomy" id="412755"/>
    <lineage>
        <taxon>unclassified sequences</taxon>
        <taxon>metagenomes</taxon>
        <taxon>ecological metagenomes</taxon>
    </lineage>
</organism>
<accession>A0A0F9MA56</accession>
<evidence type="ECO:0000313" key="1">
    <source>
        <dbReference type="EMBL" id="KKN02624.1"/>
    </source>
</evidence>
<name>A0A0F9MA56_9ZZZZ</name>
<dbReference type="EMBL" id="LAZR01005127">
    <property type="protein sequence ID" value="KKN02624.1"/>
    <property type="molecule type" value="Genomic_DNA"/>
</dbReference>
<protein>
    <submittedName>
        <fullName evidence="1">Uncharacterized protein</fullName>
    </submittedName>
</protein>
<sequence>MSQIICECQSESIITDIFCSICGNKIRNKFFESKIFEFIDNIDESLNELNDCLNDSWEIKGYTIQRVQGGSSNYHSILLVREQIF</sequence>
<proteinExistence type="predicted"/>
<reference evidence="1" key="1">
    <citation type="journal article" date="2015" name="Nature">
        <title>Complex archaea that bridge the gap between prokaryotes and eukaryotes.</title>
        <authorList>
            <person name="Spang A."/>
            <person name="Saw J.H."/>
            <person name="Jorgensen S.L."/>
            <person name="Zaremba-Niedzwiedzka K."/>
            <person name="Martijn J."/>
            <person name="Lind A.E."/>
            <person name="van Eijk R."/>
            <person name="Schleper C."/>
            <person name="Guy L."/>
            <person name="Ettema T.J."/>
        </authorList>
    </citation>
    <scope>NUCLEOTIDE SEQUENCE</scope>
</reference>